<evidence type="ECO:0000256" key="15">
    <source>
        <dbReference type="SAM" id="Phobius"/>
    </source>
</evidence>
<evidence type="ECO:0000256" key="1">
    <source>
        <dbReference type="ARBA" id="ARBA00004167"/>
    </source>
</evidence>
<accession>A0A4P6XNG2</accession>
<dbReference type="SUPFAM" id="SSF50199">
    <property type="entry name" value="Staphylococcal nuclease"/>
    <property type="match status" value="1"/>
</dbReference>
<keyword evidence="18" id="KW-1185">Reference proteome</keyword>
<keyword evidence="13" id="KW-0496">Mitochondrion</keyword>
<dbReference type="GO" id="GO:0004519">
    <property type="term" value="F:endonuclease activity"/>
    <property type="evidence" value="ECO:0007669"/>
    <property type="project" value="UniProtKB-KW"/>
</dbReference>
<gene>
    <name evidence="17" type="primary">MPUL0D00340</name>
    <name evidence="17" type="ORF">METSCH_D00340</name>
</gene>
<evidence type="ECO:0000256" key="14">
    <source>
        <dbReference type="ARBA" id="ARBA00023136"/>
    </source>
</evidence>
<dbReference type="GO" id="GO:0016787">
    <property type="term" value="F:hydrolase activity"/>
    <property type="evidence" value="ECO:0007669"/>
    <property type="project" value="UniProtKB-KW"/>
</dbReference>
<keyword evidence="8" id="KW-0479">Metal-binding</keyword>
<evidence type="ECO:0000256" key="2">
    <source>
        <dbReference type="ARBA" id="ARBA00004173"/>
    </source>
</evidence>
<proteinExistence type="inferred from homology"/>
<evidence type="ECO:0000256" key="4">
    <source>
        <dbReference type="ARBA" id="ARBA00013404"/>
    </source>
</evidence>
<evidence type="ECO:0000256" key="6">
    <source>
        <dbReference type="ARBA" id="ARBA00022692"/>
    </source>
</evidence>
<keyword evidence="6 15" id="KW-0812">Transmembrane</keyword>
<keyword evidence="14 15" id="KW-0472">Membrane</keyword>
<keyword evidence="11" id="KW-0106">Calcium</keyword>
<dbReference type="STRING" id="2163413.A0A4P6XNG2"/>
<dbReference type="InterPro" id="IPR035437">
    <property type="entry name" value="SNase_OB-fold_sf"/>
</dbReference>
<evidence type="ECO:0000256" key="11">
    <source>
        <dbReference type="ARBA" id="ARBA00022837"/>
    </source>
</evidence>
<dbReference type="PROSITE" id="PS50830">
    <property type="entry name" value="TNASE_3"/>
    <property type="match status" value="1"/>
</dbReference>
<keyword evidence="9" id="KW-0255">Endonuclease</keyword>
<dbReference type="Gene3D" id="2.40.50.90">
    <property type="match status" value="1"/>
</dbReference>
<dbReference type="EMBL" id="CP034459">
    <property type="protein sequence ID" value="QBM88977.1"/>
    <property type="molecule type" value="Genomic_DNA"/>
</dbReference>
<dbReference type="SMART" id="SM00318">
    <property type="entry name" value="SNc"/>
    <property type="match status" value="1"/>
</dbReference>
<evidence type="ECO:0000313" key="17">
    <source>
        <dbReference type="EMBL" id="QBM88977.1"/>
    </source>
</evidence>
<dbReference type="AlphaFoldDB" id="A0A4P6XNG2"/>
<evidence type="ECO:0000256" key="5">
    <source>
        <dbReference type="ARBA" id="ARBA00014651"/>
    </source>
</evidence>
<dbReference type="GO" id="GO:0005739">
    <property type="term" value="C:mitochondrion"/>
    <property type="evidence" value="ECO:0007669"/>
    <property type="project" value="UniProtKB-SubCell"/>
</dbReference>
<feature type="domain" description="TNase-like" evidence="16">
    <location>
        <begin position="56"/>
        <end position="214"/>
    </location>
</feature>
<evidence type="ECO:0000259" key="16">
    <source>
        <dbReference type="PROSITE" id="PS50830"/>
    </source>
</evidence>
<keyword evidence="12 15" id="KW-1133">Transmembrane helix</keyword>
<dbReference type="PANTHER" id="PTHR12302">
    <property type="entry name" value="EBNA2 BINDING PROTEIN P100"/>
    <property type="match status" value="1"/>
</dbReference>
<dbReference type="GO" id="GO:0046872">
    <property type="term" value="F:metal ion binding"/>
    <property type="evidence" value="ECO:0007669"/>
    <property type="project" value="UniProtKB-KW"/>
</dbReference>
<evidence type="ECO:0000256" key="12">
    <source>
        <dbReference type="ARBA" id="ARBA00022989"/>
    </source>
</evidence>
<dbReference type="Proteomes" id="UP000292447">
    <property type="component" value="Chromosome IV"/>
</dbReference>
<keyword evidence="10" id="KW-0378">Hydrolase</keyword>
<evidence type="ECO:0000256" key="13">
    <source>
        <dbReference type="ARBA" id="ARBA00023128"/>
    </source>
</evidence>
<dbReference type="Pfam" id="PF00565">
    <property type="entry name" value="SNase"/>
    <property type="match status" value="1"/>
</dbReference>
<comment type="similarity">
    <text evidence="3">Belongs to the LCL3 family.</text>
</comment>
<name>A0A4P6XNG2_9ASCO</name>
<evidence type="ECO:0000313" key="18">
    <source>
        <dbReference type="Proteomes" id="UP000292447"/>
    </source>
</evidence>
<dbReference type="GO" id="GO:0016020">
    <property type="term" value="C:membrane"/>
    <property type="evidence" value="ECO:0007669"/>
    <property type="project" value="UniProtKB-SubCell"/>
</dbReference>
<evidence type="ECO:0000256" key="3">
    <source>
        <dbReference type="ARBA" id="ARBA00005435"/>
    </source>
</evidence>
<keyword evidence="7" id="KW-0540">Nuclease</keyword>
<protein>
    <recommendedName>
        <fullName evidence="4">Probable endonuclease LCL3</fullName>
    </recommendedName>
    <alternativeName>
        <fullName evidence="5">Probable endonuclease lcl3</fullName>
    </alternativeName>
</protein>
<dbReference type="InterPro" id="IPR016071">
    <property type="entry name" value="Staphylococal_nuclease_OB-fold"/>
</dbReference>
<organism evidence="17 18">
    <name type="scientific">Metschnikowia aff. pulcherrima</name>
    <dbReference type="NCBI Taxonomy" id="2163413"/>
    <lineage>
        <taxon>Eukaryota</taxon>
        <taxon>Fungi</taxon>
        <taxon>Dikarya</taxon>
        <taxon>Ascomycota</taxon>
        <taxon>Saccharomycotina</taxon>
        <taxon>Pichiomycetes</taxon>
        <taxon>Metschnikowiaceae</taxon>
        <taxon>Metschnikowia</taxon>
    </lineage>
</organism>
<evidence type="ECO:0000256" key="7">
    <source>
        <dbReference type="ARBA" id="ARBA00022722"/>
    </source>
</evidence>
<dbReference type="PANTHER" id="PTHR12302:SF3">
    <property type="entry name" value="SERINE_THREONINE-PROTEIN KINASE 31"/>
    <property type="match status" value="1"/>
</dbReference>
<dbReference type="FunFam" id="2.40.50.90:FF:000035">
    <property type="entry name" value="Probable endonuclease LCL3"/>
    <property type="match status" value="1"/>
</dbReference>
<reference evidence="18" key="1">
    <citation type="submission" date="2019-03" db="EMBL/GenBank/DDBJ databases">
        <title>Snf2 controls pulcherriminic acid biosynthesis and connects pigmentation and antifungal activity of the yeast Metschnikowia pulcherrima.</title>
        <authorList>
            <person name="Gore-Lloyd D."/>
            <person name="Sumann I."/>
            <person name="Brachmann A.O."/>
            <person name="Schneeberger K."/>
            <person name="Ortiz-Merino R.A."/>
            <person name="Moreno-Beltran M."/>
            <person name="Schlaefli M."/>
            <person name="Kirner P."/>
            <person name="Santos Kron A."/>
            <person name="Wolfe K.H."/>
            <person name="Piel J."/>
            <person name="Ahrens C.H."/>
            <person name="Henk D."/>
            <person name="Freimoser F.M."/>
        </authorList>
    </citation>
    <scope>NUCLEOTIDE SEQUENCE [LARGE SCALE GENOMIC DNA]</scope>
    <source>
        <strain evidence="18">APC 1.2</strain>
    </source>
</reference>
<feature type="transmembrane region" description="Helical" evidence="15">
    <location>
        <begin position="16"/>
        <end position="34"/>
    </location>
</feature>
<evidence type="ECO:0000256" key="9">
    <source>
        <dbReference type="ARBA" id="ARBA00022759"/>
    </source>
</evidence>
<evidence type="ECO:0000256" key="10">
    <source>
        <dbReference type="ARBA" id="ARBA00022801"/>
    </source>
</evidence>
<comment type="subcellular location">
    <subcellularLocation>
        <location evidence="1">Membrane</location>
        <topology evidence="1">Single-pass membrane protein</topology>
    </subcellularLocation>
    <subcellularLocation>
        <location evidence="2">Mitochondrion</location>
    </subcellularLocation>
</comment>
<sequence length="228" mass="26273">MASQRQDSISIYHPKVLLLSGGMTAGAFFTFRFYGRFIRRRRTYLDLTPRILDGQRKLYGRVTRVGDGDNFRFFHTPGGPFLGWGWLRNVPEKRKDLKDETLMIRLCGVDAPERSHFGNPAQPFSEEALSWLQKYLMGRSVTITPYSIDQYKRVVARAQIWKLTGKKDVSAEMLRNGMAVIYEAAHGAEFGGNEQWYRKLEAKARRKKSGLWSQGRKLVTPGDYKRSV</sequence>
<evidence type="ECO:0000256" key="8">
    <source>
        <dbReference type="ARBA" id="ARBA00022723"/>
    </source>
</evidence>